<dbReference type="Proteomes" id="UP000314294">
    <property type="component" value="Unassembled WGS sequence"/>
</dbReference>
<comment type="caution">
    <text evidence="2">The sequence shown here is derived from an EMBL/GenBank/DDBJ whole genome shotgun (WGS) entry which is preliminary data.</text>
</comment>
<feature type="region of interest" description="Disordered" evidence="1">
    <location>
        <begin position="1"/>
        <end position="56"/>
    </location>
</feature>
<organism evidence="2 3">
    <name type="scientific">Liparis tanakae</name>
    <name type="common">Tanaka's snailfish</name>
    <dbReference type="NCBI Taxonomy" id="230148"/>
    <lineage>
        <taxon>Eukaryota</taxon>
        <taxon>Metazoa</taxon>
        <taxon>Chordata</taxon>
        <taxon>Craniata</taxon>
        <taxon>Vertebrata</taxon>
        <taxon>Euteleostomi</taxon>
        <taxon>Actinopterygii</taxon>
        <taxon>Neopterygii</taxon>
        <taxon>Teleostei</taxon>
        <taxon>Neoteleostei</taxon>
        <taxon>Acanthomorphata</taxon>
        <taxon>Eupercaria</taxon>
        <taxon>Perciformes</taxon>
        <taxon>Cottioidei</taxon>
        <taxon>Cottales</taxon>
        <taxon>Liparidae</taxon>
        <taxon>Liparis</taxon>
    </lineage>
</organism>
<dbReference type="EMBL" id="SRLO01000033">
    <property type="protein sequence ID" value="TNN83486.1"/>
    <property type="molecule type" value="Genomic_DNA"/>
</dbReference>
<feature type="compositionally biased region" description="Basic and acidic residues" evidence="1">
    <location>
        <begin position="35"/>
        <end position="54"/>
    </location>
</feature>
<keyword evidence="3" id="KW-1185">Reference proteome</keyword>
<sequence>MELTSEAGQRSVSGQGRDGLKGLWGGTIHIKKRKGWSDGEEREDGGTKREREAGVRPQLHSITHRAGPPRFLPHSLSSPPASRYFLLSRCHSSSHSSSLLRVHRCNRCELATHPVSTTTKSMTFHPFLRRSDSGVLSPSGRCCSRARTMQLAMMVARIIHSNGVRRRETLGLYCTC</sequence>
<protein>
    <submittedName>
        <fullName evidence="2">Uncharacterized protein</fullName>
    </submittedName>
</protein>
<evidence type="ECO:0000313" key="2">
    <source>
        <dbReference type="EMBL" id="TNN83486.1"/>
    </source>
</evidence>
<name>A0A4Z2IZZ6_9TELE</name>
<dbReference type="AlphaFoldDB" id="A0A4Z2IZZ6"/>
<accession>A0A4Z2IZZ6</accession>
<reference evidence="2 3" key="1">
    <citation type="submission" date="2019-03" db="EMBL/GenBank/DDBJ databases">
        <title>First draft genome of Liparis tanakae, snailfish: a comprehensive survey of snailfish specific genes.</title>
        <authorList>
            <person name="Kim W."/>
            <person name="Song I."/>
            <person name="Jeong J.-H."/>
            <person name="Kim D."/>
            <person name="Kim S."/>
            <person name="Ryu S."/>
            <person name="Song J.Y."/>
            <person name="Lee S.K."/>
        </authorList>
    </citation>
    <scope>NUCLEOTIDE SEQUENCE [LARGE SCALE GENOMIC DNA]</scope>
    <source>
        <tissue evidence="2">Muscle</tissue>
    </source>
</reference>
<evidence type="ECO:0000256" key="1">
    <source>
        <dbReference type="SAM" id="MobiDB-lite"/>
    </source>
</evidence>
<feature type="compositionally biased region" description="Polar residues" evidence="1">
    <location>
        <begin position="1"/>
        <end position="14"/>
    </location>
</feature>
<gene>
    <name evidence="2" type="ORF">EYF80_006467</name>
</gene>
<evidence type="ECO:0000313" key="3">
    <source>
        <dbReference type="Proteomes" id="UP000314294"/>
    </source>
</evidence>
<proteinExistence type="predicted"/>